<protein>
    <submittedName>
        <fullName evidence="1">Uncharacterized protein</fullName>
    </submittedName>
</protein>
<dbReference type="Proteomes" id="UP000195062">
    <property type="component" value="Unassembled WGS sequence"/>
</dbReference>
<keyword evidence="2" id="KW-1185">Reference proteome</keyword>
<name>A0A251XI89_CLAMM</name>
<evidence type="ECO:0000313" key="2">
    <source>
        <dbReference type="Proteomes" id="UP000195062"/>
    </source>
</evidence>
<accession>A0A251XI89</accession>
<reference evidence="1 2" key="1">
    <citation type="submission" date="2016-08" db="EMBL/GenBank/DDBJ databases">
        <title>Genome sequence of Clavibacter michiganensis subsp. michiganensis strain CASJ007.</title>
        <authorList>
            <person name="Thapa S.P."/>
            <person name="Coaker G."/>
        </authorList>
    </citation>
    <scope>NUCLEOTIDE SEQUENCE [LARGE SCALE GENOMIC DNA]</scope>
    <source>
        <strain evidence="1">CASJ007</strain>
    </source>
</reference>
<comment type="caution">
    <text evidence="1">The sequence shown here is derived from an EMBL/GenBank/DDBJ whole genome shotgun (WGS) entry which is preliminary data.</text>
</comment>
<gene>
    <name evidence="1" type="ORF">CMMCAS07_12145</name>
</gene>
<proteinExistence type="predicted"/>
<dbReference type="AlphaFoldDB" id="A0A251XI89"/>
<organism evidence="1 2">
    <name type="scientific">Clavibacter michiganensis subsp. michiganensis</name>
    <dbReference type="NCBI Taxonomy" id="33013"/>
    <lineage>
        <taxon>Bacteria</taxon>
        <taxon>Bacillati</taxon>
        <taxon>Actinomycetota</taxon>
        <taxon>Actinomycetes</taxon>
        <taxon>Micrococcales</taxon>
        <taxon>Microbacteriaceae</taxon>
        <taxon>Clavibacter</taxon>
    </lineage>
</organism>
<sequence>MRSQSSAVAVGEMSNTSRMPCAGDAITLRSERCTPASCISTSSSSSRVRSMRVTSSIASTGVACASCRTTARAASA</sequence>
<dbReference type="EMBL" id="MDHH01000002">
    <property type="protein sequence ID" value="OUE02760.1"/>
    <property type="molecule type" value="Genomic_DNA"/>
</dbReference>
<evidence type="ECO:0000313" key="1">
    <source>
        <dbReference type="EMBL" id="OUE02760.1"/>
    </source>
</evidence>